<evidence type="ECO:0000256" key="6">
    <source>
        <dbReference type="ARBA" id="ARBA00022519"/>
    </source>
</evidence>
<evidence type="ECO:0000256" key="9">
    <source>
        <dbReference type="ARBA" id="ARBA00022837"/>
    </source>
</evidence>
<keyword evidence="7 14" id="KW-0812">Transmembrane</keyword>
<dbReference type="STRING" id="1563157.AQS70_04725"/>
<evidence type="ECO:0000256" key="11">
    <source>
        <dbReference type="ARBA" id="ARBA00022989"/>
    </source>
</evidence>
<keyword evidence="9" id="KW-0106">Calcium</keyword>
<keyword evidence="12 15" id="KW-0472">Membrane</keyword>
<reference evidence="17 18" key="1">
    <citation type="submission" date="2015-10" db="EMBL/GenBank/DDBJ databases">
        <title>Pseudomonas helleri sp. nov. and Pseudomonas weihenstephanensis sp. nov., isolated from raw cows milk.</title>
        <authorList>
            <person name="Von Neubeck M."/>
            <person name="Huptas C."/>
            <person name="Wenning M."/>
            <person name="Scherer S."/>
        </authorList>
    </citation>
    <scope>NUCLEOTIDE SEQUENCE [LARGE SCALE GENOMIC DNA]</scope>
    <source>
        <strain evidence="17 18">BSTT44</strain>
    </source>
</reference>
<dbReference type="GO" id="GO:0015627">
    <property type="term" value="C:type II protein secretion system complex"/>
    <property type="evidence" value="ECO:0007669"/>
    <property type="project" value="InterPro"/>
</dbReference>
<evidence type="ECO:0000256" key="12">
    <source>
        <dbReference type="ARBA" id="ARBA00023136"/>
    </source>
</evidence>
<dbReference type="FunFam" id="1.20.81.30:FF:000001">
    <property type="entry name" value="Type II secretion system protein F"/>
    <property type="match status" value="2"/>
</dbReference>
<dbReference type="EMBL" id="LLWH01000231">
    <property type="protein sequence ID" value="KQB51602.1"/>
    <property type="molecule type" value="Genomic_DNA"/>
</dbReference>
<evidence type="ECO:0000313" key="17">
    <source>
        <dbReference type="EMBL" id="KQB51602.1"/>
    </source>
</evidence>
<keyword evidence="11 15" id="KW-1133">Transmembrane helix</keyword>
<dbReference type="GO" id="GO:0046872">
    <property type="term" value="F:metal ion binding"/>
    <property type="evidence" value="ECO:0007669"/>
    <property type="project" value="UniProtKB-KW"/>
</dbReference>
<keyword evidence="6" id="KW-0997">Cell inner membrane</keyword>
<dbReference type="PANTHER" id="PTHR30012">
    <property type="entry name" value="GENERAL SECRETION PATHWAY PROTEIN"/>
    <property type="match status" value="1"/>
</dbReference>
<dbReference type="Proteomes" id="UP000050342">
    <property type="component" value="Unassembled WGS sequence"/>
</dbReference>
<evidence type="ECO:0000313" key="18">
    <source>
        <dbReference type="Proteomes" id="UP000050342"/>
    </source>
</evidence>
<evidence type="ECO:0000256" key="4">
    <source>
        <dbReference type="ARBA" id="ARBA00022448"/>
    </source>
</evidence>
<dbReference type="OrthoDB" id="9805682at2"/>
<dbReference type="PRINTS" id="PR00812">
    <property type="entry name" value="BCTERIALGSPF"/>
</dbReference>
<feature type="transmembrane region" description="Helical" evidence="15">
    <location>
        <begin position="361"/>
        <end position="392"/>
    </location>
</feature>
<dbReference type="Gene3D" id="1.20.81.30">
    <property type="entry name" value="Type II secretion system (T2SS), domain F"/>
    <property type="match status" value="2"/>
</dbReference>
<name>A0A0Q0SJL1_9PSED</name>
<evidence type="ECO:0000256" key="13">
    <source>
        <dbReference type="ARBA" id="ARBA00030750"/>
    </source>
</evidence>
<dbReference type="PANTHER" id="PTHR30012:SF0">
    <property type="entry name" value="TYPE II SECRETION SYSTEM PROTEIN F-RELATED"/>
    <property type="match status" value="1"/>
</dbReference>
<dbReference type="GO" id="GO:0015628">
    <property type="term" value="P:protein secretion by the type II secretion system"/>
    <property type="evidence" value="ECO:0007669"/>
    <property type="project" value="InterPro"/>
</dbReference>
<accession>A0A0Q0SJL1</accession>
<keyword evidence="10" id="KW-0653">Protein transport</keyword>
<evidence type="ECO:0000256" key="15">
    <source>
        <dbReference type="SAM" id="Phobius"/>
    </source>
</evidence>
<keyword evidence="8" id="KW-0479">Metal-binding</keyword>
<comment type="subcellular location">
    <subcellularLocation>
        <location evidence="2 14">Cell inner membrane</location>
        <topology evidence="2 14">Multi-pass membrane protein</topology>
    </subcellularLocation>
</comment>
<comment type="function">
    <text evidence="1">Component of the type II secretion system inner membrane complex required for the energy-dependent secretion of extracellular factors such as proteases and toxins from the periplasm.</text>
</comment>
<evidence type="ECO:0000256" key="2">
    <source>
        <dbReference type="ARBA" id="ARBA00004429"/>
    </source>
</evidence>
<comment type="similarity">
    <text evidence="3 14">Belongs to the GSP F family.</text>
</comment>
<dbReference type="InterPro" id="IPR018076">
    <property type="entry name" value="T2SS_GspF_dom"/>
</dbReference>
<evidence type="ECO:0000256" key="14">
    <source>
        <dbReference type="RuleBase" id="RU003923"/>
    </source>
</evidence>
<dbReference type="GO" id="GO:0005886">
    <property type="term" value="C:plasma membrane"/>
    <property type="evidence" value="ECO:0007669"/>
    <property type="project" value="UniProtKB-SubCell"/>
</dbReference>
<protein>
    <recommendedName>
        <fullName evidence="13">General secretion pathway protein F</fullName>
    </recommendedName>
</protein>
<evidence type="ECO:0000256" key="5">
    <source>
        <dbReference type="ARBA" id="ARBA00022475"/>
    </source>
</evidence>
<gene>
    <name evidence="17" type="ORF">AQS70_04725</name>
</gene>
<proteinExistence type="inferred from homology"/>
<feature type="domain" description="Type II secretion system protein GspF" evidence="16">
    <location>
        <begin position="66"/>
        <end position="188"/>
    </location>
</feature>
<feature type="domain" description="Type II secretion system protein GspF" evidence="16">
    <location>
        <begin position="268"/>
        <end position="390"/>
    </location>
</feature>
<evidence type="ECO:0000259" key="16">
    <source>
        <dbReference type="Pfam" id="PF00482"/>
    </source>
</evidence>
<evidence type="ECO:0000256" key="3">
    <source>
        <dbReference type="ARBA" id="ARBA00005745"/>
    </source>
</evidence>
<evidence type="ECO:0000256" key="7">
    <source>
        <dbReference type="ARBA" id="ARBA00022692"/>
    </source>
</evidence>
<dbReference type="Pfam" id="PF00482">
    <property type="entry name" value="T2SSF"/>
    <property type="match status" value="2"/>
</dbReference>
<dbReference type="InterPro" id="IPR042094">
    <property type="entry name" value="T2SS_GspF_sf"/>
</dbReference>
<comment type="caution">
    <text evidence="17">The sequence shown here is derived from an EMBL/GenBank/DDBJ whole genome shotgun (WGS) entry which is preliminary data.</text>
</comment>
<feature type="transmembrane region" description="Helical" evidence="15">
    <location>
        <begin position="164"/>
        <end position="187"/>
    </location>
</feature>
<keyword evidence="4 14" id="KW-0813">Transport</keyword>
<dbReference type="InterPro" id="IPR003004">
    <property type="entry name" value="GspF/PilC"/>
</dbReference>
<dbReference type="RefSeq" id="WP_055104844.1">
    <property type="nucleotide sequence ID" value="NZ_LLWH01000231.1"/>
</dbReference>
<feature type="transmembrane region" description="Helical" evidence="15">
    <location>
        <begin position="218"/>
        <end position="237"/>
    </location>
</feature>
<evidence type="ECO:0000256" key="1">
    <source>
        <dbReference type="ARBA" id="ARBA00002684"/>
    </source>
</evidence>
<dbReference type="AlphaFoldDB" id="A0A0Q0SJL1"/>
<organism evidence="17 18">
    <name type="scientific">Pseudomonas endophytica</name>
    <dbReference type="NCBI Taxonomy" id="1563157"/>
    <lineage>
        <taxon>Bacteria</taxon>
        <taxon>Pseudomonadati</taxon>
        <taxon>Pseudomonadota</taxon>
        <taxon>Gammaproteobacteria</taxon>
        <taxon>Pseudomonadales</taxon>
        <taxon>Pseudomonadaceae</taxon>
        <taxon>Pseudomonas</taxon>
    </lineage>
</organism>
<dbReference type="NCBIfam" id="TIGR02120">
    <property type="entry name" value="GspF"/>
    <property type="match status" value="1"/>
</dbReference>
<sequence>MPIFEYRAQDANGRDCRGQQEAESARQARQLLRERGLRPTRLTQARQNPTTGLRARLGVTDLALVTRQLSTLIHSGLPLEEALGAVAAQSAKRHVNTILLAVRNRVTEGHALATALAAFPRAFPELLRATVAAGERSGHLGHVLEQLADYTEARHTSRQKIQLALVYPLILLIASFSIVGFLLGYVVPDVVKIFVNSGQPLPALTQAMIALSDGLRRYGWLLLMLLIAATGVARWALQQPRLKLRWHALLLNLPVVGGVLRAMEAARFASTLSILGKSAVPLLDALEISATVVANLAIRQRMLDVARAVREGATLARGLERSGDIPPMMLHLIASGERAGELDSMLARAAEQQEKTLAARIALVVSLFEPIMLVLMGGVVLLIVMAILLPILSLNQLVN</sequence>
<dbReference type="InterPro" id="IPR011850">
    <property type="entry name" value="T2SS_GspF"/>
</dbReference>
<dbReference type="PROSITE" id="PS00874">
    <property type="entry name" value="T2SP_F"/>
    <property type="match status" value="1"/>
</dbReference>
<keyword evidence="18" id="KW-1185">Reference proteome</keyword>
<dbReference type="InterPro" id="IPR001992">
    <property type="entry name" value="T2SS_GspF/T4SS_PilC_CS"/>
</dbReference>
<evidence type="ECO:0000256" key="8">
    <source>
        <dbReference type="ARBA" id="ARBA00022723"/>
    </source>
</evidence>
<keyword evidence="5" id="KW-1003">Cell membrane</keyword>
<evidence type="ECO:0000256" key="10">
    <source>
        <dbReference type="ARBA" id="ARBA00022927"/>
    </source>
</evidence>